<protein>
    <submittedName>
        <fullName evidence="5">DEAD/DEAH box helicase</fullName>
    </submittedName>
</protein>
<keyword evidence="6" id="KW-1185">Reference proteome</keyword>
<dbReference type="InterPro" id="IPR027417">
    <property type="entry name" value="P-loop_NTPase"/>
</dbReference>
<dbReference type="SUPFAM" id="SSF52540">
    <property type="entry name" value="P-loop containing nucleoside triphosphate hydrolases"/>
    <property type="match status" value="1"/>
</dbReference>
<proteinExistence type="predicted"/>
<dbReference type="EMBL" id="BAAAQD010000055">
    <property type="protein sequence ID" value="GAA1575634.1"/>
    <property type="molecule type" value="Genomic_DNA"/>
</dbReference>
<dbReference type="PANTHER" id="PTHR47962:SF5">
    <property type="entry name" value="ATP-DEPENDENT HELICASE LHR-RELATED"/>
    <property type="match status" value="1"/>
</dbReference>
<dbReference type="SMART" id="SM00490">
    <property type="entry name" value="HELICc"/>
    <property type="match status" value="1"/>
</dbReference>
<dbReference type="InterPro" id="IPR052511">
    <property type="entry name" value="ATP-dep_Helicase"/>
</dbReference>
<name>A0ABP4PAE0_9ACTN</name>
<keyword evidence="5" id="KW-0347">Helicase</keyword>
<dbReference type="PANTHER" id="PTHR47962">
    <property type="entry name" value="ATP-DEPENDENT HELICASE LHR-RELATED-RELATED"/>
    <property type="match status" value="1"/>
</dbReference>
<dbReference type="Proteomes" id="UP001501470">
    <property type="component" value="Unassembled WGS sequence"/>
</dbReference>
<dbReference type="InterPro" id="IPR011545">
    <property type="entry name" value="DEAD/DEAH_box_helicase_dom"/>
</dbReference>
<evidence type="ECO:0000256" key="1">
    <source>
        <dbReference type="ARBA" id="ARBA00022741"/>
    </source>
</evidence>
<dbReference type="InterPro" id="IPR001650">
    <property type="entry name" value="Helicase_C-like"/>
</dbReference>
<sequence>MTGVDRLHPGLVHHIVNTLGWADLRPLQAAAIEPILGGHDALLLAPTAGGKTEAAVFPALSAMADRDWSGISVLYLCPLRALLNNLHPRIAGYASWIGRTAGLWHGDTGATQRRRLRIARPDLLLTTPESLEAMLVSTLTDPRQLFADLRLVIVDEVHAFAGDDRGWHLLAVLERLSRLAGRRLQRIGLSATVGNPDQLLHWLQGANVGHRTGTVVAPDTPAGPVPQVDVTLDYVGSVDNAATVIAALHRGEKRLAFCDSRSQVEQLAFALRGRGVQTFVSHSSLAADERRQAEEAFAEARDCVIVATSTLELGVDVGDLDRVIQLDAPRTVASFLQRLGRTGRRPDTARNTLFLATKQDTLLKAAGLLTLWRDGYVEPVTPPPTPRHIVAQQLLALCLQEGRIGADIWPAWYGDLSLFDDTTPRIVDWLVATGHLDLDNGMLAIGPETERRYGRRHFMELLTVFAAAPEFTVLHGRQQIGSTDALALTIKVDGPRVIVLGGRTWKVTHVDWKRQRCYVEGTDLPGRSLWHGFLPPQSYELAQAQRRVLLGTQPDINHSHRAEQTLATLREDRASQVWDGGTVVQVVDDEHRWWTWAGRRANATLAASLPKAAVDGARLDDHMIRLRGDLTAPALRQLIDTVDTHGLPAPEIDGEAVTGLKFGEVLPADLATTTLAERAADGPAAHTVLASPFRWVTSL</sequence>
<feature type="domain" description="Helicase ATP-binding" evidence="3">
    <location>
        <begin position="32"/>
        <end position="211"/>
    </location>
</feature>
<dbReference type="RefSeq" id="WP_344515387.1">
    <property type="nucleotide sequence ID" value="NZ_BAAAQD010000055.1"/>
</dbReference>
<reference evidence="6" key="1">
    <citation type="journal article" date="2019" name="Int. J. Syst. Evol. Microbiol.">
        <title>The Global Catalogue of Microorganisms (GCM) 10K type strain sequencing project: providing services to taxonomists for standard genome sequencing and annotation.</title>
        <authorList>
            <consortium name="The Broad Institute Genomics Platform"/>
            <consortium name="The Broad Institute Genome Sequencing Center for Infectious Disease"/>
            <person name="Wu L."/>
            <person name="Ma J."/>
        </authorList>
    </citation>
    <scope>NUCLEOTIDE SEQUENCE [LARGE SCALE GENOMIC DNA]</scope>
    <source>
        <strain evidence="6">JCM 15933</strain>
    </source>
</reference>
<dbReference type="Pfam" id="PF00270">
    <property type="entry name" value="DEAD"/>
    <property type="match status" value="1"/>
</dbReference>
<accession>A0ABP4PAE0</accession>
<dbReference type="PROSITE" id="PS51192">
    <property type="entry name" value="HELICASE_ATP_BIND_1"/>
    <property type="match status" value="1"/>
</dbReference>
<gene>
    <name evidence="5" type="ORF">GCM10009827_116840</name>
</gene>
<evidence type="ECO:0000259" key="4">
    <source>
        <dbReference type="PROSITE" id="PS51194"/>
    </source>
</evidence>
<dbReference type="GO" id="GO:0004386">
    <property type="term" value="F:helicase activity"/>
    <property type="evidence" value="ECO:0007669"/>
    <property type="project" value="UniProtKB-KW"/>
</dbReference>
<dbReference type="InterPro" id="IPR014001">
    <property type="entry name" value="Helicase_ATP-bd"/>
</dbReference>
<organism evidence="5 6">
    <name type="scientific">Dactylosporangium maewongense</name>
    <dbReference type="NCBI Taxonomy" id="634393"/>
    <lineage>
        <taxon>Bacteria</taxon>
        <taxon>Bacillati</taxon>
        <taxon>Actinomycetota</taxon>
        <taxon>Actinomycetes</taxon>
        <taxon>Micromonosporales</taxon>
        <taxon>Micromonosporaceae</taxon>
        <taxon>Dactylosporangium</taxon>
    </lineage>
</organism>
<feature type="domain" description="Helicase C-terminal" evidence="4">
    <location>
        <begin position="237"/>
        <end position="389"/>
    </location>
</feature>
<keyword evidence="1" id="KW-0547">Nucleotide-binding</keyword>
<evidence type="ECO:0000313" key="6">
    <source>
        <dbReference type="Proteomes" id="UP001501470"/>
    </source>
</evidence>
<dbReference type="Gene3D" id="3.40.50.300">
    <property type="entry name" value="P-loop containing nucleotide triphosphate hydrolases"/>
    <property type="match status" value="2"/>
</dbReference>
<keyword evidence="5" id="KW-0378">Hydrolase</keyword>
<keyword evidence="2" id="KW-0067">ATP-binding</keyword>
<dbReference type="Pfam" id="PF00271">
    <property type="entry name" value="Helicase_C"/>
    <property type="match status" value="1"/>
</dbReference>
<evidence type="ECO:0000313" key="5">
    <source>
        <dbReference type="EMBL" id="GAA1575634.1"/>
    </source>
</evidence>
<dbReference type="SMART" id="SM00487">
    <property type="entry name" value="DEXDc"/>
    <property type="match status" value="1"/>
</dbReference>
<evidence type="ECO:0000259" key="3">
    <source>
        <dbReference type="PROSITE" id="PS51192"/>
    </source>
</evidence>
<dbReference type="PROSITE" id="PS51194">
    <property type="entry name" value="HELICASE_CTER"/>
    <property type="match status" value="1"/>
</dbReference>
<comment type="caution">
    <text evidence="5">The sequence shown here is derived from an EMBL/GenBank/DDBJ whole genome shotgun (WGS) entry which is preliminary data.</text>
</comment>
<evidence type="ECO:0000256" key="2">
    <source>
        <dbReference type="ARBA" id="ARBA00022840"/>
    </source>
</evidence>